<feature type="transmembrane region" description="Helical" evidence="8">
    <location>
        <begin position="141"/>
        <end position="161"/>
    </location>
</feature>
<evidence type="ECO:0000256" key="3">
    <source>
        <dbReference type="ARBA" id="ARBA00022448"/>
    </source>
</evidence>
<accession>A0ABW4YG00</accession>
<keyword evidence="3" id="KW-0813">Transport</keyword>
<comment type="subcellular location">
    <subcellularLocation>
        <location evidence="1">Membrane</location>
        <topology evidence="1">Multi-pass membrane protein</topology>
    </subcellularLocation>
</comment>
<dbReference type="Pfam" id="PF03845">
    <property type="entry name" value="Spore_permease"/>
    <property type="match status" value="1"/>
</dbReference>
<feature type="transmembrane region" description="Helical" evidence="8">
    <location>
        <begin position="181"/>
        <end position="203"/>
    </location>
</feature>
<evidence type="ECO:0000256" key="4">
    <source>
        <dbReference type="ARBA" id="ARBA00022544"/>
    </source>
</evidence>
<feature type="transmembrane region" description="Helical" evidence="8">
    <location>
        <begin position="314"/>
        <end position="334"/>
    </location>
</feature>
<dbReference type="PANTHER" id="PTHR34975">
    <property type="entry name" value="SPORE GERMINATION PROTEIN A2"/>
    <property type="match status" value="1"/>
</dbReference>
<comment type="similarity">
    <text evidence="2">Belongs to the amino acid-polyamine-organocation (APC) superfamily. Spore germination protein (SGP) (TC 2.A.3.9) family.</text>
</comment>
<dbReference type="RefSeq" id="WP_377769586.1">
    <property type="nucleotide sequence ID" value="NZ_JBHUHO010000007.1"/>
</dbReference>
<evidence type="ECO:0000256" key="2">
    <source>
        <dbReference type="ARBA" id="ARBA00007998"/>
    </source>
</evidence>
<feature type="transmembrane region" description="Helical" evidence="8">
    <location>
        <begin position="9"/>
        <end position="28"/>
    </location>
</feature>
<dbReference type="NCBIfam" id="TIGR00912">
    <property type="entry name" value="2A0309"/>
    <property type="match status" value="1"/>
</dbReference>
<feature type="transmembrane region" description="Helical" evidence="8">
    <location>
        <begin position="81"/>
        <end position="100"/>
    </location>
</feature>
<sequence>MQQQGGLKLINLAIIFVISISISNYTVLLTATIEVGQRDAWISGLVGFLVAIFFIWPISYIMKKTAGMSLYAWLTKNYNKAIAIMCVSLVAIFLAIQFMITMREALEWAEASFLPATPTIVIGLIFVVLALAAARSGLQTIALCAGIIVPFFIGLSLLLAVENFTNTDYYYLLPIMENGAVPILKGAAYSVAGLSEITLLLLVQQRMNRPAKAASLFWVLLIIAMLFFIVVIQAVASFGPIEAAKQRYTYFELWRLTRFNKYIEHVDFLSVLQSIAASFVRLSFLLYLFGLFTTGFRSHTSNKKGGATLQTVRLVTMVSLCAVVLILLSISSIGNQIYHITQYLTILSPLLLVIFLMITLLLVLFRSNSP</sequence>
<feature type="transmembrane region" description="Helical" evidence="8">
    <location>
        <begin position="340"/>
        <end position="365"/>
    </location>
</feature>
<evidence type="ECO:0000256" key="8">
    <source>
        <dbReference type="SAM" id="Phobius"/>
    </source>
</evidence>
<name>A0ABW4YG00_9BACL</name>
<gene>
    <name evidence="9" type="ORF">ACFSJH_02280</name>
</gene>
<proteinExistence type="inferred from homology"/>
<protein>
    <submittedName>
        <fullName evidence="9">Endospore germination permease</fullName>
    </submittedName>
</protein>
<evidence type="ECO:0000256" key="7">
    <source>
        <dbReference type="ARBA" id="ARBA00023136"/>
    </source>
</evidence>
<feature type="transmembrane region" description="Helical" evidence="8">
    <location>
        <begin position="215"/>
        <end position="236"/>
    </location>
</feature>
<dbReference type="Proteomes" id="UP001597362">
    <property type="component" value="Unassembled WGS sequence"/>
</dbReference>
<dbReference type="EMBL" id="JBHUHO010000007">
    <property type="protein sequence ID" value="MFD2114573.1"/>
    <property type="molecule type" value="Genomic_DNA"/>
</dbReference>
<keyword evidence="10" id="KW-1185">Reference proteome</keyword>
<dbReference type="InterPro" id="IPR004761">
    <property type="entry name" value="Spore_GerAB"/>
</dbReference>
<evidence type="ECO:0000256" key="5">
    <source>
        <dbReference type="ARBA" id="ARBA00022692"/>
    </source>
</evidence>
<comment type="caution">
    <text evidence="9">The sequence shown here is derived from an EMBL/GenBank/DDBJ whole genome shotgun (WGS) entry which is preliminary data.</text>
</comment>
<keyword evidence="6 8" id="KW-1133">Transmembrane helix</keyword>
<evidence type="ECO:0000256" key="6">
    <source>
        <dbReference type="ARBA" id="ARBA00022989"/>
    </source>
</evidence>
<reference evidence="10" key="1">
    <citation type="journal article" date="2019" name="Int. J. Syst. Evol. Microbiol.">
        <title>The Global Catalogue of Microorganisms (GCM) 10K type strain sequencing project: providing services to taxonomists for standard genome sequencing and annotation.</title>
        <authorList>
            <consortium name="The Broad Institute Genomics Platform"/>
            <consortium name="The Broad Institute Genome Sequencing Center for Infectious Disease"/>
            <person name="Wu L."/>
            <person name="Ma J."/>
        </authorList>
    </citation>
    <scope>NUCLEOTIDE SEQUENCE [LARGE SCALE GENOMIC DNA]</scope>
    <source>
        <strain evidence="10">GH52</strain>
    </source>
</reference>
<organism evidence="9 10">
    <name type="scientific">Paenibacillus yanchengensis</name>
    <dbReference type="NCBI Taxonomy" id="2035833"/>
    <lineage>
        <taxon>Bacteria</taxon>
        <taxon>Bacillati</taxon>
        <taxon>Bacillota</taxon>
        <taxon>Bacilli</taxon>
        <taxon>Bacillales</taxon>
        <taxon>Paenibacillaceae</taxon>
        <taxon>Paenibacillus</taxon>
    </lineage>
</organism>
<feature type="transmembrane region" description="Helical" evidence="8">
    <location>
        <begin position="112"/>
        <end position="134"/>
    </location>
</feature>
<keyword evidence="4" id="KW-0309">Germination</keyword>
<keyword evidence="7 8" id="KW-0472">Membrane</keyword>
<feature type="transmembrane region" description="Helical" evidence="8">
    <location>
        <begin position="271"/>
        <end position="293"/>
    </location>
</feature>
<evidence type="ECO:0000313" key="10">
    <source>
        <dbReference type="Proteomes" id="UP001597362"/>
    </source>
</evidence>
<dbReference type="PANTHER" id="PTHR34975:SF2">
    <property type="entry name" value="SPORE GERMINATION PROTEIN A2"/>
    <property type="match status" value="1"/>
</dbReference>
<evidence type="ECO:0000256" key="1">
    <source>
        <dbReference type="ARBA" id="ARBA00004141"/>
    </source>
</evidence>
<evidence type="ECO:0000313" key="9">
    <source>
        <dbReference type="EMBL" id="MFD2114573.1"/>
    </source>
</evidence>
<keyword evidence="5 8" id="KW-0812">Transmembrane</keyword>
<feature type="transmembrane region" description="Helical" evidence="8">
    <location>
        <begin position="40"/>
        <end position="61"/>
    </location>
</feature>